<dbReference type="AlphaFoldDB" id="W2ZP52"/>
<gene>
    <name evidence="1" type="ORF">F442_05555</name>
</gene>
<sequence>MYQELREQLSRDAHRELPFHGRVERRVLKCCPYYRSLASVLSKFSFYGEKPPCGDSVCTDIVTFPRQDEQDHALSLEFRRKTEECKLLYLQKSTHRFLATAREKQECELEIERYRVAAEKHRIDIEGRRRKMVLRADAITTRNVLKGRRVPKDEIDQVLPIPKV</sequence>
<name>W2ZP52_PHYNI</name>
<evidence type="ECO:0000313" key="1">
    <source>
        <dbReference type="EMBL" id="ETP48790.1"/>
    </source>
</evidence>
<dbReference type="Proteomes" id="UP000018948">
    <property type="component" value="Unassembled WGS sequence"/>
</dbReference>
<reference evidence="1 2" key="1">
    <citation type="submission" date="2013-11" db="EMBL/GenBank/DDBJ databases">
        <title>The Genome Sequence of Phytophthora parasitica P10297.</title>
        <authorList>
            <consortium name="The Broad Institute Genomics Platform"/>
            <person name="Russ C."/>
            <person name="Tyler B."/>
            <person name="Panabieres F."/>
            <person name="Shan W."/>
            <person name="Tripathy S."/>
            <person name="Grunwald N."/>
            <person name="Machado M."/>
            <person name="Johnson C.S."/>
            <person name="Walker B."/>
            <person name="Young S.K."/>
            <person name="Zeng Q."/>
            <person name="Gargeya S."/>
            <person name="Fitzgerald M."/>
            <person name="Haas B."/>
            <person name="Abouelleil A."/>
            <person name="Allen A.W."/>
            <person name="Alvarado L."/>
            <person name="Arachchi H.M."/>
            <person name="Berlin A.M."/>
            <person name="Chapman S.B."/>
            <person name="Gainer-Dewar J."/>
            <person name="Goldberg J."/>
            <person name="Griggs A."/>
            <person name="Gujja S."/>
            <person name="Hansen M."/>
            <person name="Howarth C."/>
            <person name="Imamovic A."/>
            <person name="Ireland A."/>
            <person name="Larimer J."/>
            <person name="McCowan C."/>
            <person name="Murphy C."/>
            <person name="Pearson M."/>
            <person name="Poon T.W."/>
            <person name="Priest M."/>
            <person name="Roberts A."/>
            <person name="Saif S."/>
            <person name="Shea T."/>
            <person name="Sisk P."/>
            <person name="Sykes S."/>
            <person name="Wortman J."/>
            <person name="Nusbaum C."/>
            <person name="Birren B."/>
        </authorList>
    </citation>
    <scope>NUCLEOTIDE SEQUENCE [LARGE SCALE GENOMIC DNA]</scope>
    <source>
        <strain evidence="1 2">P10297</strain>
    </source>
</reference>
<dbReference type="OrthoDB" id="99189at2759"/>
<protein>
    <submittedName>
        <fullName evidence="1">Uncharacterized protein</fullName>
    </submittedName>
</protein>
<organism evidence="1 2">
    <name type="scientific">Phytophthora nicotianae P10297</name>
    <dbReference type="NCBI Taxonomy" id="1317064"/>
    <lineage>
        <taxon>Eukaryota</taxon>
        <taxon>Sar</taxon>
        <taxon>Stramenopiles</taxon>
        <taxon>Oomycota</taxon>
        <taxon>Peronosporomycetes</taxon>
        <taxon>Peronosporales</taxon>
        <taxon>Peronosporaceae</taxon>
        <taxon>Phytophthora</taxon>
    </lineage>
</organism>
<evidence type="ECO:0000313" key="2">
    <source>
        <dbReference type="Proteomes" id="UP000018948"/>
    </source>
</evidence>
<dbReference type="EMBL" id="ANIY01001188">
    <property type="protein sequence ID" value="ETP48790.1"/>
    <property type="molecule type" value="Genomic_DNA"/>
</dbReference>
<proteinExistence type="predicted"/>
<comment type="caution">
    <text evidence="1">The sequence shown here is derived from an EMBL/GenBank/DDBJ whole genome shotgun (WGS) entry which is preliminary data.</text>
</comment>
<accession>W2ZP52</accession>